<dbReference type="STRING" id="675120.N1PK15"/>
<evidence type="ECO:0008006" key="3">
    <source>
        <dbReference type="Google" id="ProtNLM"/>
    </source>
</evidence>
<dbReference type="InterPro" id="IPR036663">
    <property type="entry name" value="Fumarylacetoacetase_C_sf"/>
</dbReference>
<dbReference type="PANTHER" id="PTHR30143">
    <property type="entry name" value="ACID HYDRATASE"/>
    <property type="match status" value="1"/>
</dbReference>
<evidence type="ECO:0000313" key="1">
    <source>
        <dbReference type="EMBL" id="EME43857.1"/>
    </source>
</evidence>
<dbReference type="EMBL" id="KB446539">
    <property type="protein sequence ID" value="EME43857.1"/>
    <property type="molecule type" value="Genomic_DNA"/>
</dbReference>
<dbReference type="InterPro" id="IPR050772">
    <property type="entry name" value="Hydratase-Decarb/MhpD_sf"/>
</dbReference>
<accession>N1PK15</accession>
<dbReference type="AlphaFoldDB" id="N1PK15"/>
<protein>
    <recommendedName>
        <fullName evidence="3">Fumarylacetoacetase-like C-terminal domain-containing protein</fullName>
    </recommendedName>
</protein>
<sequence>MTSPSPSSVDQPYTTSQASHASSLCTSHWQNGTTLTSLPPSLIPPTIAAAYTAQSHITSLSSHPLWGWKIAATSIHGQKHINVDRPLAGRILRERVTPYGSPVPLGANRMLVAELEFVFRMGETLEPRDGGEGEGKGEGGYRQEEVMEAVDGLWLGSEIPDSRFEGFVTVGAEQLIADNACADRFVLGPEVTVAWRDVDLAEHAVKGWVVDENGEVGEVREGKGGNVLEDPRIAMTWIANELSRYGVPLEKGQYVTTGTCIVPLTIKPGVRAVLDYGGLGRMELEFAA</sequence>
<organism evidence="1 2">
    <name type="scientific">Dothistroma septosporum (strain NZE10 / CBS 128990)</name>
    <name type="common">Red band needle blight fungus</name>
    <name type="synonym">Mycosphaerella pini</name>
    <dbReference type="NCBI Taxonomy" id="675120"/>
    <lineage>
        <taxon>Eukaryota</taxon>
        <taxon>Fungi</taxon>
        <taxon>Dikarya</taxon>
        <taxon>Ascomycota</taxon>
        <taxon>Pezizomycotina</taxon>
        <taxon>Dothideomycetes</taxon>
        <taxon>Dothideomycetidae</taxon>
        <taxon>Mycosphaerellales</taxon>
        <taxon>Mycosphaerellaceae</taxon>
        <taxon>Dothistroma</taxon>
    </lineage>
</organism>
<dbReference type="PANTHER" id="PTHR30143:SF0">
    <property type="entry name" value="2-KETO-4-PENTENOATE HYDRATASE"/>
    <property type="match status" value="1"/>
</dbReference>
<dbReference type="Gene3D" id="3.90.850.10">
    <property type="entry name" value="Fumarylacetoacetase-like, C-terminal domain"/>
    <property type="match status" value="1"/>
</dbReference>
<evidence type="ECO:0000313" key="2">
    <source>
        <dbReference type="Proteomes" id="UP000016933"/>
    </source>
</evidence>
<reference evidence="1 2" key="2">
    <citation type="journal article" date="2012" name="PLoS Pathog.">
        <title>Diverse lifestyles and strategies of plant pathogenesis encoded in the genomes of eighteen Dothideomycetes fungi.</title>
        <authorList>
            <person name="Ohm R.A."/>
            <person name="Feau N."/>
            <person name="Henrissat B."/>
            <person name="Schoch C.L."/>
            <person name="Horwitz B.A."/>
            <person name="Barry K.W."/>
            <person name="Condon B.J."/>
            <person name="Copeland A.C."/>
            <person name="Dhillon B."/>
            <person name="Glaser F."/>
            <person name="Hesse C.N."/>
            <person name="Kosti I."/>
            <person name="LaButti K."/>
            <person name="Lindquist E.A."/>
            <person name="Lucas S."/>
            <person name="Salamov A.A."/>
            <person name="Bradshaw R.E."/>
            <person name="Ciuffetti L."/>
            <person name="Hamelin R.C."/>
            <person name="Kema G.H.J."/>
            <person name="Lawrence C."/>
            <person name="Scott J.A."/>
            <person name="Spatafora J.W."/>
            <person name="Turgeon B.G."/>
            <person name="de Wit P.J.G.M."/>
            <person name="Zhong S."/>
            <person name="Goodwin S.B."/>
            <person name="Grigoriev I.V."/>
        </authorList>
    </citation>
    <scope>NUCLEOTIDE SEQUENCE [LARGE SCALE GENOMIC DNA]</scope>
    <source>
        <strain evidence="2">NZE10 / CBS 128990</strain>
    </source>
</reference>
<dbReference type="GO" id="GO:0005737">
    <property type="term" value="C:cytoplasm"/>
    <property type="evidence" value="ECO:0007669"/>
    <property type="project" value="TreeGrafter"/>
</dbReference>
<dbReference type="HOGENOM" id="CLU_060136_1_0_1"/>
<keyword evidence="2" id="KW-1185">Reference proteome</keyword>
<dbReference type="SUPFAM" id="SSF56529">
    <property type="entry name" value="FAH"/>
    <property type="match status" value="1"/>
</dbReference>
<dbReference type="Proteomes" id="UP000016933">
    <property type="component" value="Unassembled WGS sequence"/>
</dbReference>
<dbReference type="OrthoDB" id="4391601at2759"/>
<reference evidence="2" key="1">
    <citation type="journal article" date="2012" name="PLoS Genet.">
        <title>The genomes of the fungal plant pathogens Cladosporium fulvum and Dothistroma septosporum reveal adaptation to different hosts and lifestyles but also signatures of common ancestry.</title>
        <authorList>
            <person name="de Wit P.J.G.M."/>
            <person name="van der Burgt A."/>
            <person name="Oekmen B."/>
            <person name="Stergiopoulos I."/>
            <person name="Abd-Elsalam K.A."/>
            <person name="Aerts A.L."/>
            <person name="Bahkali A.H."/>
            <person name="Beenen H.G."/>
            <person name="Chettri P."/>
            <person name="Cox M.P."/>
            <person name="Datema E."/>
            <person name="de Vries R.P."/>
            <person name="Dhillon B."/>
            <person name="Ganley A.R."/>
            <person name="Griffiths S.A."/>
            <person name="Guo Y."/>
            <person name="Hamelin R.C."/>
            <person name="Henrissat B."/>
            <person name="Kabir M.S."/>
            <person name="Jashni M.K."/>
            <person name="Kema G."/>
            <person name="Klaubauf S."/>
            <person name="Lapidus A."/>
            <person name="Levasseur A."/>
            <person name="Lindquist E."/>
            <person name="Mehrabi R."/>
            <person name="Ohm R.A."/>
            <person name="Owen T.J."/>
            <person name="Salamov A."/>
            <person name="Schwelm A."/>
            <person name="Schijlen E."/>
            <person name="Sun H."/>
            <person name="van den Burg H.A."/>
            <person name="van Ham R.C.H.J."/>
            <person name="Zhang S."/>
            <person name="Goodwin S.B."/>
            <person name="Grigoriev I.V."/>
            <person name="Collemare J."/>
            <person name="Bradshaw R.E."/>
        </authorList>
    </citation>
    <scope>NUCLEOTIDE SEQUENCE [LARGE SCALE GENOMIC DNA]</scope>
    <source>
        <strain evidence="2">NZE10 / CBS 128990</strain>
    </source>
</reference>
<proteinExistence type="predicted"/>
<name>N1PK15_DOTSN</name>
<dbReference type="eggNOG" id="ENOG502SM9J">
    <property type="taxonomic scope" value="Eukaryota"/>
</dbReference>
<dbReference type="GO" id="GO:0008684">
    <property type="term" value="F:2-oxopent-4-enoate hydratase activity"/>
    <property type="evidence" value="ECO:0007669"/>
    <property type="project" value="TreeGrafter"/>
</dbReference>
<gene>
    <name evidence="1" type="ORF">DOTSEDRAFT_23979</name>
</gene>